<feature type="signal peptide" evidence="2">
    <location>
        <begin position="1"/>
        <end position="21"/>
    </location>
</feature>
<keyword evidence="2" id="KW-0732">Signal</keyword>
<evidence type="ECO:0000256" key="1">
    <source>
        <dbReference type="SAM" id="MobiDB-lite"/>
    </source>
</evidence>
<accession>A0A9W6ZKY3</accession>
<sequence length="297" mass="32858">MPLGRIRLLVILLSFVYNSVGSSSFSSNLHSSLSSIQASSVDPIKSDSEPQTELSDNDAQDEDAQDSEVQYSDASPSSPSSSNSDDALSFLKSALHASLSPTSPPLLHFGRLITPHLSSPTSQTLYNLHTQKLTDYYGTLAQTEIESLPATSRTGSPYSPSTTSSTCNSIKLKYFKEIKSAISAAKVNPEWSEEALEEYEADVAVIIERKMSEVEGSYSLKTSEEEEISSSIDPTPSTLKQKTLNWLNKQLSKKLWYKRFLNQVIALGLNYVQGTLALRAVRREAERRDREIPKWPI</sequence>
<evidence type="ECO:0000313" key="3">
    <source>
        <dbReference type="EMBL" id="GMH53197.1"/>
    </source>
</evidence>
<name>A0A9W6ZKY3_9STRA</name>
<reference evidence="4" key="1">
    <citation type="journal article" date="2023" name="Commun. Biol.">
        <title>Genome analysis of Parmales, the sister group of diatoms, reveals the evolutionary specialization of diatoms from phago-mixotrophs to photoautotrophs.</title>
        <authorList>
            <person name="Ban H."/>
            <person name="Sato S."/>
            <person name="Yoshikawa S."/>
            <person name="Yamada K."/>
            <person name="Nakamura Y."/>
            <person name="Ichinomiya M."/>
            <person name="Sato N."/>
            <person name="Blanc-Mathieu R."/>
            <person name="Endo H."/>
            <person name="Kuwata A."/>
            <person name="Ogata H."/>
        </authorList>
    </citation>
    <scope>NUCLEOTIDE SEQUENCE [LARGE SCALE GENOMIC DNA]</scope>
</reference>
<evidence type="ECO:0000256" key="2">
    <source>
        <dbReference type="SAM" id="SignalP"/>
    </source>
</evidence>
<evidence type="ECO:0000313" key="4">
    <source>
        <dbReference type="Proteomes" id="UP001162640"/>
    </source>
</evidence>
<organism evidence="3 4">
    <name type="scientific">Triparma laevis f. inornata</name>
    <dbReference type="NCBI Taxonomy" id="1714386"/>
    <lineage>
        <taxon>Eukaryota</taxon>
        <taxon>Sar</taxon>
        <taxon>Stramenopiles</taxon>
        <taxon>Ochrophyta</taxon>
        <taxon>Bolidophyceae</taxon>
        <taxon>Parmales</taxon>
        <taxon>Triparmaceae</taxon>
        <taxon>Triparma</taxon>
    </lineage>
</organism>
<dbReference type="Proteomes" id="UP001162640">
    <property type="component" value="Unassembled WGS sequence"/>
</dbReference>
<proteinExistence type="predicted"/>
<dbReference type="AlphaFoldDB" id="A0A9W6ZKY3"/>
<comment type="caution">
    <text evidence="3">The sequence shown here is derived from an EMBL/GenBank/DDBJ whole genome shotgun (WGS) entry which is preliminary data.</text>
</comment>
<gene>
    <name evidence="3" type="ORF">TL16_g01396</name>
</gene>
<protein>
    <submittedName>
        <fullName evidence="3">Uncharacterized protein</fullName>
    </submittedName>
</protein>
<feature type="compositionally biased region" description="Low complexity" evidence="1">
    <location>
        <begin position="72"/>
        <end position="86"/>
    </location>
</feature>
<feature type="chain" id="PRO_5040962362" evidence="2">
    <location>
        <begin position="22"/>
        <end position="297"/>
    </location>
</feature>
<feature type="region of interest" description="Disordered" evidence="1">
    <location>
        <begin position="40"/>
        <end position="86"/>
    </location>
</feature>
<dbReference type="EMBL" id="BLQM01000031">
    <property type="protein sequence ID" value="GMH53197.1"/>
    <property type="molecule type" value="Genomic_DNA"/>
</dbReference>
<feature type="compositionally biased region" description="Acidic residues" evidence="1">
    <location>
        <begin position="55"/>
        <end position="66"/>
    </location>
</feature>